<dbReference type="AlphaFoldDB" id="A0A1I8BBA4"/>
<organism evidence="1 2">
    <name type="scientific">Meloidogyne hapla</name>
    <name type="common">Root-knot nematode worm</name>
    <dbReference type="NCBI Taxonomy" id="6305"/>
    <lineage>
        <taxon>Eukaryota</taxon>
        <taxon>Metazoa</taxon>
        <taxon>Ecdysozoa</taxon>
        <taxon>Nematoda</taxon>
        <taxon>Chromadorea</taxon>
        <taxon>Rhabditida</taxon>
        <taxon>Tylenchina</taxon>
        <taxon>Tylenchomorpha</taxon>
        <taxon>Tylenchoidea</taxon>
        <taxon>Meloidogynidae</taxon>
        <taxon>Meloidogyninae</taxon>
        <taxon>Meloidogyne</taxon>
    </lineage>
</organism>
<evidence type="ECO:0000313" key="1">
    <source>
        <dbReference type="Proteomes" id="UP000095281"/>
    </source>
</evidence>
<dbReference type="Proteomes" id="UP000095281">
    <property type="component" value="Unplaced"/>
</dbReference>
<keyword evidence="1" id="KW-1185">Reference proteome</keyword>
<dbReference type="WBParaSite" id="MhA1_Contig1831.frz3.gene9">
    <property type="protein sequence ID" value="MhA1_Contig1831.frz3.gene9"/>
    <property type="gene ID" value="MhA1_Contig1831.frz3.gene9"/>
</dbReference>
<reference evidence="2" key="1">
    <citation type="submission" date="2016-11" db="UniProtKB">
        <authorList>
            <consortium name="WormBaseParasite"/>
        </authorList>
    </citation>
    <scope>IDENTIFICATION</scope>
</reference>
<proteinExistence type="predicted"/>
<protein>
    <submittedName>
        <fullName evidence="2">Transposase</fullName>
    </submittedName>
</protein>
<accession>A0A1I8BBA4</accession>
<sequence>MEATKIILSQKALDEDLQNKIELALNSGSIQIKLYENIWLNPHYYEISQDLYSSQNTLANKK</sequence>
<evidence type="ECO:0000313" key="2">
    <source>
        <dbReference type="WBParaSite" id="MhA1_Contig1831.frz3.gene9"/>
    </source>
</evidence>
<name>A0A1I8BBA4_MELHA</name>